<evidence type="ECO:0000313" key="3">
    <source>
        <dbReference type="Proteomes" id="UP000275356"/>
    </source>
</evidence>
<dbReference type="RefSeq" id="WP_170169312.1">
    <property type="nucleotide sequence ID" value="NZ_RKHQ01000001.1"/>
</dbReference>
<dbReference type="Pfam" id="PF18986">
    <property type="entry name" value="DUF5719"/>
    <property type="match status" value="1"/>
</dbReference>
<comment type="caution">
    <text evidence="2">The sequence shown here is derived from an EMBL/GenBank/DDBJ whole genome shotgun (WGS) entry which is preliminary data.</text>
</comment>
<feature type="compositionally biased region" description="Low complexity" evidence="1">
    <location>
        <begin position="123"/>
        <end position="138"/>
    </location>
</feature>
<protein>
    <submittedName>
        <fullName evidence="2">Uncharacterized protein</fullName>
    </submittedName>
</protein>
<feature type="compositionally biased region" description="Acidic residues" evidence="1">
    <location>
        <begin position="40"/>
        <end position="52"/>
    </location>
</feature>
<dbReference type="InterPro" id="IPR043777">
    <property type="entry name" value="DUF5719"/>
</dbReference>
<organism evidence="2 3">
    <name type="scientific">Salana multivorans</name>
    <dbReference type="NCBI Taxonomy" id="120377"/>
    <lineage>
        <taxon>Bacteria</taxon>
        <taxon>Bacillati</taxon>
        <taxon>Actinomycetota</taxon>
        <taxon>Actinomycetes</taxon>
        <taxon>Micrococcales</taxon>
        <taxon>Beutenbergiaceae</taxon>
        <taxon>Salana</taxon>
    </lineage>
</organism>
<evidence type="ECO:0000256" key="1">
    <source>
        <dbReference type="SAM" id="MobiDB-lite"/>
    </source>
</evidence>
<evidence type="ECO:0000313" key="2">
    <source>
        <dbReference type="EMBL" id="ROR95730.1"/>
    </source>
</evidence>
<name>A0A3N2D7H9_9MICO</name>
<reference evidence="2 3" key="1">
    <citation type="submission" date="2018-11" db="EMBL/GenBank/DDBJ databases">
        <title>Sequencing the genomes of 1000 actinobacteria strains.</title>
        <authorList>
            <person name="Klenk H.-P."/>
        </authorList>
    </citation>
    <scope>NUCLEOTIDE SEQUENCE [LARGE SCALE GENOMIC DNA]</scope>
    <source>
        <strain evidence="2 3">DSM 13521</strain>
    </source>
</reference>
<feature type="compositionally biased region" description="Acidic residues" evidence="1">
    <location>
        <begin position="80"/>
        <end position="93"/>
    </location>
</feature>
<dbReference type="Proteomes" id="UP000275356">
    <property type="component" value="Unassembled WGS sequence"/>
</dbReference>
<dbReference type="AlphaFoldDB" id="A0A3N2D7H9"/>
<dbReference type="EMBL" id="RKHQ01000001">
    <property type="protein sequence ID" value="ROR95730.1"/>
    <property type="molecule type" value="Genomic_DNA"/>
</dbReference>
<gene>
    <name evidence="2" type="ORF">EDD28_0292</name>
</gene>
<accession>A0A3N2D7H9</accession>
<proteinExistence type="predicted"/>
<feature type="compositionally biased region" description="Basic and acidic residues" evidence="1">
    <location>
        <begin position="61"/>
        <end position="79"/>
    </location>
</feature>
<keyword evidence="3" id="KW-1185">Reference proteome</keyword>
<sequence length="692" mass="67629">MTDDDTTPRLSSPYSLEPDPEPPVRPEAAEPDEVTGTAGETDEAASEAEVTDADVAPEPSAPERPETTAAGDDSRRETTTDDATEGDVTEGDVTEPAAAEREPEAPEREPEPAGPAPSGDGGSAAATAVSPTAAAAAEPAKRRARTSRAEKTKDAARPGRTARAARPDRAARPRRPLVTTLRAVTGLAVVALAAGAVAAAGTLPAGPELAAAPLSVDVPPTEVALVCPAPATGAGGGGSDAELGGASDVSSALVAGVLTRDDGLGTATLGALPDGSVTELEPGDAAAAGSLAAVETGTVLRGEPTGVAAFASAGLAQRALSGDLRGLGALACPGGGTTAWFVAGRTTVGSSTVLQLANPGSTPATVSVRAWSETGEVSIDRGEVVVAPGETIEQAIEALAPDVSRLALLVSSRGGVIAASLRTTDLDGLTAAGLDLVGATGGPGTDLVVPGVVLGSSTVDDGDPSLVRLLNPGSEPAEVVLELVGADGVHLLGGDQRFVVDPGVVAEVSLAGAPAGTYALRATSDVPIVAGVSLVRVGGPDPIDPDVPLVDRAWLGSVPLAASSVVAVPGLGSLADRAVLVLAGEDGGADGESDEDAAEAADVEVAVTAIGADGSVVGETSVTVPAGRSTAVDLTALSPATALVRLDATGGAGVSSAVVLTYADELGELISVVPATEDPQVERTVHVAVTAG</sequence>
<feature type="region of interest" description="Disordered" evidence="1">
    <location>
        <begin position="1"/>
        <end position="177"/>
    </location>
</feature>
<feature type="compositionally biased region" description="Basic and acidic residues" evidence="1">
    <location>
        <begin position="147"/>
        <end position="157"/>
    </location>
</feature>
<feature type="compositionally biased region" description="Basic and acidic residues" evidence="1">
    <location>
        <begin position="98"/>
        <end position="111"/>
    </location>
</feature>